<dbReference type="NCBIfam" id="NF005214">
    <property type="entry name" value="PRK06701.1"/>
    <property type="match status" value="1"/>
</dbReference>
<dbReference type="RefSeq" id="WP_377580641.1">
    <property type="nucleotide sequence ID" value="NZ_JBHTKA010000007.1"/>
</dbReference>
<dbReference type="Proteomes" id="UP001597112">
    <property type="component" value="Unassembled WGS sequence"/>
</dbReference>
<protein>
    <submittedName>
        <fullName evidence="4">SDR family oxidoreductase</fullName>
    </submittedName>
</protein>
<dbReference type="InterPro" id="IPR020904">
    <property type="entry name" value="Sc_DH/Rdtase_CS"/>
</dbReference>
<comment type="caution">
    <text evidence="4">The sequence shown here is derived from an EMBL/GenBank/DDBJ whole genome shotgun (WGS) entry which is preliminary data.</text>
</comment>
<proteinExistence type="inferred from homology"/>
<gene>
    <name evidence="4" type="ORF">ACFQ21_17835</name>
</gene>
<evidence type="ECO:0000256" key="1">
    <source>
        <dbReference type="ARBA" id="ARBA00006484"/>
    </source>
</evidence>
<dbReference type="InterPro" id="IPR036291">
    <property type="entry name" value="NAD(P)-bd_dom_sf"/>
</dbReference>
<name>A0ABW3K4L0_9BACT</name>
<accession>A0ABW3K4L0</accession>
<dbReference type="PRINTS" id="PR00080">
    <property type="entry name" value="SDRFAMILY"/>
</dbReference>
<evidence type="ECO:0000313" key="5">
    <source>
        <dbReference type="Proteomes" id="UP001597112"/>
    </source>
</evidence>
<evidence type="ECO:0000256" key="2">
    <source>
        <dbReference type="ARBA" id="ARBA00023002"/>
    </source>
</evidence>
<evidence type="ECO:0000313" key="4">
    <source>
        <dbReference type="EMBL" id="MFD1001194.1"/>
    </source>
</evidence>
<dbReference type="PANTHER" id="PTHR48107:SF16">
    <property type="entry name" value="NADPH-DEPENDENT ALDEHYDE REDUCTASE 1, CHLOROPLASTIC"/>
    <property type="match status" value="1"/>
</dbReference>
<keyword evidence="2" id="KW-0560">Oxidoreductase</keyword>
<keyword evidence="5" id="KW-1185">Reference proteome</keyword>
<dbReference type="PRINTS" id="PR00081">
    <property type="entry name" value="GDHRDH"/>
</dbReference>
<reference evidence="5" key="1">
    <citation type="journal article" date="2019" name="Int. J. Syst. Evol. Microbiol.">
        <title>The Global Catalogue of Microorganisms (GCM) 10K type strain sequencing project: providing services to taxonomists for standard genome sequencing and annotation.</title>
        <authorList>
            <consortium name="The Broad Institute Genomics Platform"/>
            <consortium name="The Broad Institute Genome Sequencing Center for Infectious Disease"/>
            <person name="Wu L."/>
            <person name="Ma J."/>
        </authorList>
    </citation>
    <scope>NUCLEOTIDE SEQUENCE [LARGE SCALE GENOMIC DNA]</scope>
    <source>
        <strain evidence="5">CCUG 58938</strain>
    </source>
</reference>
<dbReference type="Pfam" id="PF13561">
    <property type="entry name" value="adh_short_C2"/>
    <property type="match status" value="1"/>
</dbReference>
<dbReference type="SUPFAM" id="SSF51735">
    <property type="entry name" value="NAD(P)-binding Rossmann-fold domains"/>
    <property type="match status" value="1"/>
</dbReference>
<comment type="similarity">
    <text evidence="1">Belongs to the short-chain dehydrogenases/reductases (SDR) family.</text>
</comment>
<feature type="compositionally biased region" description="Basic and acidic residues" evidence="3">
    <location>
        <begin position="13"/>
        <end position="28"/>
    </location>
</feature>
<feature type="region of interest" description="Disordered" evidence="3">
    <location>
        <begin position="13"/>
        <end position="37"/>
    </location>
</feature>
<dbReference type="CDD" id="cd05355">
    <property type="entry name" value="SDR_c1"/>
    <property type="match status" value="1"/>
</dbReference>
<dbReference type="InterPro" id="IPR002347">
    <property type="entry name" value="SDR_fam"/>
</dbReference>
<dbReference type="Gene3D" id="3.40.50.720">
    <property type="entry name" value="NAD(P)-binding Rossmann-like Domain"/>
    <property type="match status" value="1"/>
</dbReference>
<dbReference type="PANTHER" id="PTHR48107">
    <property type="entry name" value="NADPH-DEPENDENT ALDEHYDE REDUCTASE-LIKE PROTEIN, CHLOROPLASTIC-RELATED"/>
    <property type="match status" value="1"/>
</dbReference>
<dbReference type="EMBL" id="JBHTKA010000007">
    <property type="protein sequence ID" value="MFD1001194.1"/>
    <property type="molecule type" value="Genomic_DNA"/>
</dbReference>
<evidence type="ECO:0000256" key="3">
    <source>
        <dbReference type="SAM" id="MobiDB-lite"/>
    </source>
</evidence>
<dbReference type="PROSITE" id="PS00061">
    <property type="entry name" value="ADH_SHORT"/>
    <property type="match status" value="1"/>
</dbReference>
<organism evidence="4 5">
    <name type="scientific">Ohtaekwangia kribbensis</name>
    <dbReference type="NCBI Taxonomy" id="688913"/>
    <lineage>
        <taxon>Bacteria</taxon>
        <taxon>Pseudomonadati</taxon>
        <taxon>Bacteroidota</taxon>
        <taxon>Cytophagia</taxon>
        <taxon>Cytophagales</taxon>
        <taxon>Fulvivirgaceae</taxon>
        <taxon>Ohtaekwangia</taxon>
    </lineage>
</organism>
<sequence length="289" mass="31919">METVMINKPADIKPQHQDRQPGIEKEMTPRPIYDTDDPGYGRLEGKVAIITGGDSGIGRAVAIQFAKEGADVAIAYLDEHEDAKETAQAIRKYGKEALLIPTDISQEVNCKNIVDQTLQRFKRVDILINNAAVQYEQKDVQSISAEQWEYTFRVNIFAYFYMIKYTVPHLQEGSSIINTASVTAYKGNQTLMDYSSTKGAIIAFTRSLSQSLVEKGIRVNAVAPGPVWTPLIPASFDEEKVEKFGKDTPLGRPAQPVEIAPSYVFLASREGSFFTGQVLHPNGGSVINT</sequence>